<reference evidence="13" key="2">
    <citation type="submission" date="2025-08" db="UniProtKB">
        <authorList>
            <consortium name="RefSeq"/>
        </authorList>
    </citation>
    <scope>IDENTIFICATION</scope>
</reference>
<feature type="domain" description="TIR" evidence="11">
    <location>
        <begin position="21"/>
        <end position="185"/>
    </location>
</feature>
<keyword evidence="12" id="KW-1185">Reference proteome</keyword>
<keyword evidence="5" id="KW-0378">Hydrolase</keyword>
<reference evidence="12" key="1">
    <citation type="journal article" date="2014" name="Nat. Genet.">
        <title>The genome of the stress-tolerant wild tomato species Solanum pennellii.</title>
        <authorList>
            <person name="Bolger A."/>
            <person name="Scossa F."/>
            <person name="Bolger M.E."/>
            <person name="Lanz C."/>
            <person name="Maumus F."/>
            <person name="Tohge T."/>
            <person name="Quesneville H."/>
            <person name="Alseekh S."/>
            <person name="Sorensen I."/>
            <person name="Lichtenstein G."/>
            <person name="Fich E.A."/>
            <person name="Conte M."/>
            <person name="Keller H."/>
            <person name="Schneeberger K."/>
            <person name="Schwacke R."/>
            <person name="Ofner I."/>
            <person name="Vrebalov J."/>
            <person name="Xu Y."/>
            <person name="Osorio S."/>
            <person name="Aflitos S.A."/>
            <person name="Schijlen E."/>
            <person name="Jimenez-Gomez J.M."/>
            <person name="Ryngajllo M."/>
            <person name="Kimura S."/>
            <person name="Kumar R."/>
            <person name="Koenig D."/>
            <person name="Headland L.R."/>
            <person name="Maloof J.N."/>
            <person name="Sinha N."/>
            <person name="van Ham R.C."/>
            <person name="Lankhorst R.K."/>
            <person name="Mao L."/>
            <person name="Vogel A."/>
            <person name="Arsova B."/>
            <person name="Panstruga R."/>
            <person name="Fei Z."/>
            <person name="Rose J.K."/>
            <person name="Zamir D."/>
            <person name="Carrari F."/>
            <person name="Giovannoni J.J."/>
            <person name="Weigel D."/>
            <person name="Usadel B."/>
            <person name="Fernie A.R."/>
        </authorList>
    </citation>
    <scope>NUCLEOTIDE SEQUENCE [LARGE SCALE GENOMIC DNA]</scope>
    <source>
        <strain evidence="12">cv. LA0716</strain>
    </source>
</reference>
<dbReference type="EC" id="3.2.2.6" evidence="2"/>
<dbReference type="InterPro" id="IPR027417">
    <property type="entry name" value="P-loop_NTPase"/>
</dbReference>
<accession>A0ABM1GKM7</accession>
<dbReference type="SUPFAM" id="SSF52200">
    <property type="entry name" value="Toll/Interleukin receptor TIR domain"/>
    <property type="match status" value="1"/>
</dbReference>
<dbReference type="Gene3D" id="1.10.8.430">
    <property type="entry name" value="Helical domain of apoptotic protease-activating factors"/>
    <property type="match status" value="1"/>
</dbReference>
<comment type="subcellular location">
    <subcellularLocation>
        <location evidence="1">Membrane</location>
        <topology evidence="1">Peripheral membrane protein</topology>
    </subcellularLocation>
</comment>
<dbReference type="InterPro" id="IPR058546">
    <property type="entry name" value="RPS4B/Roq1-like_LRR"/>
</dbReference>
<dbReference type="RefSeq" id="XP_015072364.1">
    <property type="nucleotide sequence ID" value="XM_015216878.2"/>
</dbReference>
<keyword evidence="6" id="KW-0611">Plant defense</keyword>
<sequence length="1252" mass="142498">MNQQKSSSTCLIPITPEIIRWSYDVFLSFRGEDVRKTFVDHLYVALQQKGINTFKDDDKLEKGNSISPGLARAIEQSRIALIIFSKNYANSSWCLDEVVKIMECKKVKKQIVIPIFYDVDPSTVRKQKSSFEEAFNKYEDCIKVQKWRGALEEVANLSGWDLPNTSNAHEAIVIKQIVEDIMARLCGQRHTNNAENLVGIESRMDKVYKMLGMGSGGVRFVGIFGMSGVGKTTLARVIYENIRSHFEGSCFLHEVRDRSAKQGVEHLQAILLSEILVMKDVNINNLYEGVNMQIQRLQHKKVLLVLDDVDHVDQLDVLARKREWFGHGSRVIITTKDKHLLVEHEVEKIYRMTTLDEYESLQLFKLYAFKKNRLMDEFRDVSAQIIRHCDGLPLALKVLGSFLYGRDLDEWTSEVERLKQIPEDEIVKKLELSFNGLNRIEQKILLDIVCFFIGKKKESVTRILESFNFSPVIGIKVLMEKSLITVSQGRILVHQLIQEMCWYIIRQEASDDPTRYSRLWLPDHISHVLTGDLGTEKIEGISLNLAFAQEVNVSSAAFTQMSRLRFLSIQNENVHRGPNFLPGELRWFNWHAYPSRSLPVSFQGEKLVGLKLKDSRIIQLWQGYKVLGKLKYINLSESWKLVRTPDFSGIPNLERLVLEGCVNLVEINFSVRDLRRLVLLNLKNCSNLKTLPKIIQLESLKVLILSGCLKLKKLSEIKEEMNRLSQVYLEGTGLRELPESIDKFSGVKLINLSNCKYLENLPSSIFKLKSLRTLDLSGCSRLEKLSDDLGRLDGLEELHCDDTAIRTMPSSISQLKNLKHLSLRGCRNALGLQVWSSLFLSRLFRRDHNSIGLVFPNLSGLCSLTKLDISDCNISDGGILSNLGFLPSLEEVNLGKNNFVDIPSASINGLTRLKVVELVGCKRLEIFPELPSSIEEVYADECTSLRSTGIDQLTKYPMLSRVSLTQCHQLVKNEPDVAIIDSLWNHMLKGLSMVDDEFSICIPGSEVPDWFMYKNLGPSLSVKLPKNWYTNKFMGFALCVVFDSFKEPSCMNNAYLKKIPGFLVMFKLVRHDGKTGVFFKSIGSVGSEECPDSGHTLLAYTSFDNFWSIYEKHVCNPNDWIQIEVCETDANVAIKGWGMHLLYENDIINDELMIQNATSQNGKMGLFHVIFDGSKYVKRKRHGHKSFSRLPPDDEPAGYVNSFGETNNEDFDETLFGRGITGIVEAQQTVTISMPKSTFNWMMRPSALLLSM</sequence>
<dbReference type="InterPro" id="IPR045344">
    <property type="entry name" value="C-JID"/>
</dbReference>
<dbReference type="InterPro" id="IPR044974">
    <property type="entry name" value="Disease_R_plants"/>
</dbReference>
<dbReference type="Pfam" id="PF23282">
    <property type="entry name" value="WHD_ROQ1"/>
    <property type="match status" value="1"/>
</dbReference>
<evidence type="ECO:0000313" key="13">
    <source>
        <dbReference type="RefSeq" id="XP_015072364.1"/>
    </source>
</evidence>
<dbReference type="Pfam" id="PF01582">
    <property type="entry name" value="TIR"/>
    <property type="match status" value="1"/>
</dbReference>
<dbReference type="Proteomes" id="UP000694930">
    <property type="component" value="Chromosome 4"/>
</dbReference>
<dbReference type="Gene3D" id="3.40.50.10140">
    <property type="entry name" value="Toll/interleukin-1 receptor homology (TIR) domain"/>
    <property type="match status" value="1"/>
</dbReference>
<dbReference type="SUPFAM" id="SSF46785">
    <property type="entry name" value="Winged helix' DNA-binding domain"/>
    <property type="match status" value="1"/>
</dbReference>
<evidence type="ECO:0000313" key="12">
    <source>
        <dbReference type="Proteomes" id="UP000694930"/>
    </source>
</evidence>
<evidence type="ECO:0000256" key="1">
    <source>
        <dbReference type="ARBA" id="ARBA00004170"/>
    </source>
</evidence>
<evidence type="ECO:0000256" key="7">
    <source>
        <dbReference type="ARBA" id="ARBA00023027"/>
    </source>
</evidence>
<dbReference type="Gene3D" id="3.80.10.10">
    <property type="entry name" value="Ribonuclease Inhibitor"/>
    <property type="match status" value="3"/>
</dbReference>
<dbReference type="PRINTS" id="PR00364">
    <property type="entry name" value="DISEASERSIST"/>
</dbReference>
<dbReference type="GeneID" id="107016400"/>
<keyword evidence="9" id="KW-0472">Membrane</keyword>
<dbReference type="InterPro" id="IPR000157">
    <property type="entry name" value="TIR_dom"/>
</dbReference>
<dbReference type="SUPFAM" id="SSF52058">
    <property type="entry name" value="L domain-like"/>
    <property type="match status" value="1"/>
</dbReference>
<dbReference type="InterPro" id="IPR002182">
    <property type="entry name" value="NB-ARC"/>
</dbReference>
<evidence type="ECO:0000256" key="5">
    <source>
        <dbReference type="ARBA" id="ARBA00022801"/>
    </source>
</evidence>
<evidence type="ECO:0000256" key="6">
    <source>
        <dbReference type="ARBA" id="ARBA00022821"/>
    </source>
</evidence>
<dbReference type="SUPFAM" id="SSF52540">
    <property type="entry name" value="P-loop containing nucleoside triphosphate hydrolases"/>
    <property type="match status" value="1"/>
</dbReference>
<evidence type="ECO:0000256" key="9">
    <source>
        <dbReference type="ARBA" id="ARBA00023136"/>
    </source>
</evidence>
<keyword evidence="8" id="KW-0175">Coiled coil</keyword>
<dbReference type="Pfam" id="PF20160">
    <property type="entry name" value="C-JID"/>
    <property type="match status" value="1"/>
</dbReference>
<dbReference type="PROSITE" id="PS50104">
    <property type="entry name" value="TIR"/>
    <property type="match status" value="1"/>
</dbReference>
<gene>
    <name evidence="13" type="primary">LOC107016400</name>
</gene>
<dbReference type="Pfam" id="PF23286">
    <property type="entry name" value="LRR_13"/>
    <property type="match status" value="1"/>
</dbReference>
<protein>
    <recommendedName>
        <fullName evidence="2">ADP-ribosyl cyclase/cyclic ADP-ribose hydrolase</fullName>
        <ecNumber evidence="2">3.2.2.6</ecNumber>
    </recommendedName>
</protein>
<keyword evidence="3" id="KW-0433">Leucine-rich repeat</keyword>
<dbReference type="InterPro" id="IPR032675">
    <property type="entry name" value="LRR_dom_sf"/>
</dbReference>
<keyword evidence="7" id="KW-0520">NAD</keyword>
<name>A0ABM1GKM7_SOLPN</name>
<dbReference type="Gene3D" id="3.40.50.300">
    <property type="entry name" value="P-loop containing nucleotide triphosphate hydrolases"/>
    <property type="match status" value="1"/>
</dbReference>
<organism evidence="12 13">
    <name type="scientific">Solanum pennellii</name>
    <name type="common">Tomato</name>
    <name type="synonym">Lycopersicon pennellii</name>
    <dbReference type="NCBI Taxonomy" id="28526"/>
    <lineage>
        <taxon>Eukaryota</taxon>
        <taxon>Viridiplantae</taxon>
        <taxon>Streptophyta</taxon>
        <taxon>Embryophyta</taxon>
        <taxon>Tracheophyta</taxon>
        <taxon>Spermatophyta</taxon>
        <taxon>Magnoliopsida</taxon>
        <taxon>eudicotyledons</taxon>
        <taxon>Gunneridae</taxon>
        <taxon>Pentapetalae</taxon>
        <taxon>asterids</taxon>
        <taxon>lamiids</taxon>
        <taxon>Solanales</taxon>
        <taxon>Solanaceae</taxon>
        <taxon>Solanoideae</taxon>
        <taxon>Solaneae</taxon>
        <taxon>Solanum</taxon>
        <taxon>Solanum subgen. Lycopersicon</taxon>
    </lineage>
</organism>
<dbReference type="Pfam" id="PF00931">
    <property type="entry name" value="NB-ARC"/>
    <property type="match status" value="1"/>
</dbReference>
<evidence type="ECO:0000256" key="8">
    <source>
        <dbReference type="ARBA" id="ARBA00023054"/>
    </source>
</evidence>
<evidence type="ECO:0000256" key="4">
    <source>
        <dbReference type="ARBA" id="ARBA00022737"/>
    </source>
</evidence>
<dbReference type="InterPro" id="IPR035897">
    <property type="entry name" value="Toll_tir_struct_dom_sf"/>
</dbReference>
<dbReference type="PANTHER" id="PTHR11017:SF436">
    <property type="entry name" value="ADP-RIBOSYL CYCLASE_CYCLIC ADP-RIBOSE HYDROLASE"/>
    <property type="match status" value="1"/>
</dbReference>
<dbReference type="InterPro" id="IPR058192">
    <property type="entry name" value="WHD_ROQ1-like"/>
</dbReference>
<dbReference type="SMART" id="SM00255">
    <property type="entry name" value="TIR"/>
    <property type="match status" value="1"/>
</dbReference>
<comment type="catalytic activity">
    <reaction evidence="10">
        <text>NAD(+) + H2O = ADP-D-ribose + nicotinamide + H(+)</text>
        <dbReference type="Rhea" id="RHEA:16301"/>
        <dbReference type="ChEBI" id="CHEBI:15377"/>
        <dbReference type="ChEBI" id="CHEBI:15378"/>
        <dbReference type="ChEBI" id="CHEBI:17154"/>
        <dbReference type="ChEBI" id="CHEBI:57540"/>
        <dbReference type="ChEBI" id="CHEBI:57967"/>
        <dbReference type="EC" id="3.2.2.6"/>
    </reaction>
    <physiologicalReaction direction="left-to-right" evidence="10">
        <dbReference type="Rhea" id="RHEA:16302"/>
    </physiologicalReaction>
</comment>
<keyword evidence="4" id="KW-0677">Repeat</keyword>
<proteinExistence type="predicted"/>
<dbReference type="InterPro" id="IPR042197">
    <property type="entry name" value="Apaf_helical"/>
</dbReference>
<dbReference type="InterPro" id="IPR036390">
    <property type="entry name" value="WH_DNA-bd_sf"/>
</dbReference>
<evidence type="ECO:0000256" key="3">
    <source>
        <dbReference type="ARBA" id="ARBA00022614"/>
    </source>
</evidence>
<evidence type="ECO:0000256" key="2">
    <source>
        <dbReference type="ARBA" id="ARBA00011982"/>
    </source>
</evidence>
<evidence type="ECO:0000259" key="11">
    <source>
        <dbReference type="PROSITE" id="PS50104"/>
    </source>
</evidence>
<dbReference type="PANTHER" id="PTHR11017">
    <property type="entry name" value="LEUCINE-RICH REPEAT-CONTAINING PROTEIN"/>
    <property type="match status" value="1"/>
</dbReference>
<evidence type="ECO:0000256" key="10">
    <source>
        <dbReference type="ARBA" id="ARBA00047304"/>
    </source>
</evidence>